<evidence type="ECO:0000313" key="2">
    <source>
        <dbReference type="EMBL" id="SDH11841.1"/>
    </source>
</evidence>
<organism evidence="2 3">
    <name type="scientific">Nonomuraea jiangxiensis</name>
    <dbReference type="NCBI Taxonomy" id="633440"/>
    <lineage>
        <taxon>Bacteria</taxon>
        <taxon>Bacillati</taxon>
        <taxon>Actinomycetota</taxon>
        <taxon>Actinomycetes</taxon>
        <taxon>Streptosporangiales</taxon>
        <taxon>Streptosporangiaceae</taxon>
        <taxon>Nonomuraea</taxon>
    </lineage>
</organism>
<dbReference type="OrthoDB" id="3267263at2"/>
<keyword evidence="1" id="KW-0812">Transmembrane</keyword>
<sequence>MKLPIKARTLPGRLATGAYILHSGLEKWRDDDEQHAAGIHGTAANAFPFLKSMSPRRFMRLLAAGEIATGAALLAPFVPAAVAGAALTGFSASLVTMYLRTPALHKPGSVWPTPAGIGISKDVWMLGIGIGLIADAATDK</sequence>
<keyword evidence="1" id="KW-0472">Membrane</keyword>
<dbReference type="EMBL" id="FNDJ01000001">
    <property type="protein sequence ID" value="SDH11841.1"/>
    <property type="molecule type" value="Genomic_DNA"/>
</dbReference>
<feature type="transmembrane region" description="Helical" evidence="1">
    <location>
        <begin position="58"/>
        <end position="75"/>
    </location>
</feature>
<dbReference type="RefSeq" id="WP_090928650.1">
    <property type="nucleotide sequence ID" value="NZ_FNDJ01000001.1"/>
</dbReference>
<keyword evidence="1" id="KW-1133">Transmembrane helix</keyword>
<keyword evidence="3" id="KW-1185">Reference proteome</keyword>
<evidence type="ECO:0000313" key="3">
    <source>
        <dbReference type="Proteomes" id="UP000199202"/>
    </source>
</evidence>
<dbReference type="AlphaFoldDB" id="A0A1G7ZT44"/>
<evidence type="ECO:0000256" key="1">
    <source>
        <dbReference type="SAM" id="Phobius"/>
    </source>
</evidence>
<reference evidence="2 3" key="1">
    <citation type="submission" date="2016-10" db="EMBL/GenBank/DDBJ databases">
        <authorList>
            <person name="de Groot N.N."/>
        </authorList>
    </citation>
    <scope>NUCLEOTIDE SEQUENCE [LARGE SCALE GENOMIC DNA]</scope>
    <source>
        <strain evidence="2 3">CGMCC 4.6533</strain>
    </source>
</reference>
<dbReference type="Proteomes" id="UP000199202">
    <property type="component" value="Unassembled WGS sequence"/>
</dbReference>
<dbReference type="STRING" id="633440.SAMN05421869_101515"/>
<gene>
    <name evidence="2" type="ORF">SAMN05421869_101515</name>
</gene>
<name>A0A1G7ZT44_9ACTN</name>
<accession>A0A1G7ZT44</accession>
<proteinExistence type="predicted"/>
<protein>
    <submittedName>
        <fullName evidence="2">DoxX protein</fullName>
    </submittedName>
</protein>